<feature type="signal peptide" evidence="1">
    <location>
        <begin position="1"/>
        <end position="18"/>
    </location>
</feature>
<dbReference type="OrthoDB" id="1896086at2759"/>
<dbReference type="GeneID" id="43597269"/>
<feature type="chain" id="PRO_5016835873" evidence="1">
    <location>
        <begin position="19"/>
        <end position="275"/>
    </location>
</feature>
<accession>A0A370TN86</accession>
<evidence type="ECO:0000313" key="3">
    <source>
        <dbReference type="Proteomes" id="UP000254866"/>
    </source>
</evidence>
<evidence type="ECO:0000256" key="1">
    <source>
        <dbReference type="SAM" id="SignalP"/>
    </source>
</evidence>
<name>A0A370TN86_9HELO</name>
<keyword evidence="1" id="KW-0732">Signal</keyword>
<organism evidence="2 3">
    <name type="scientific">Venustampulla echinocandica</name>
    <dbReference type="NCBI Taxonomy" id="2656787"/>
    <lineage>
        <taxon>Eukaryota</taxon>
        <taxon>Fungi</taxon>
        <taxon>Dikarya</taxon>
        <taxon>Ascomycota</taxon>
        <taxon>Pezizomycotina</taxon>
        <taxon>Leotiomycetes</taxon>
        <taxon>Helotiales</taxon>
        <taxon>Pleuroascaceae</taxon>
        <taxon>Venustampulla</taxon>
    </lineage>
</organism>
<proteinExistence type="predicted"/>
<gene>
    <name evidence="2" type="ORF">BP5553_04420</name>
</gene>
<evidence type="ECO:0000313" key="2">
    <source>
        <dbReference type="EMBL" id="RDL36987.1"/>
    </source>
</evidence>
<comment type="caution">
    <text evidence="2">The sequence shown here is derived from an EMBL/GenBank/DDBJ whole genome shotgun (WGS) entry which is preliminary data.</text>
</comment>
<dbReference type="RefSeq" id="XP_031869643.1">
    <property type="nucleotide sequence ID" value="XM_032013043.1"/>
</dbReference>
<dbReference type="AlphaFoldDB" id="A0A370TN86"/>
<dbReference type="EMBL" id="NPIC01000003">
    <property type="protein sequence ID" value="RDL36987.1"/>
    <property type="molecule type" value="Genomic_DNA"/>
</dbReference>
<protein>
    <submittedName>
        <fullName evidence="2">Uncharacterized protein</fullName>
    </submittedName>
</protein>
<reference evidence="2 3" key="1">
    <citation type="journal article" date="2018" name="IMA Fungus">
        <title>IMA Genome-F 9: Draft genome sequence of Annulohypoxylon stygium, Aspergillus mulundensis, Berkeleyomyces basicola (syn. Thielaviopsis basicola), Ceratocystis smalleyi, two Cercospora beticola strains, Coleophoma cylindrospora, Fusarium fracticaudum, Phialophora cf. hyalina, and Morchella septimelata.</title>
        <authorList>
            <person name="Wingfield B.D."/>
            <person name="Bills G.F."/>
            <person name="Dong Y."/>
            <person name="Huang W."/>
            <person name="Nel W.J."/>
            <person name="Swalarsk-Parry B.S."/>
            <person name="Vaghefi N."/>
            <person name="Wilken P.M."/>
            <person name="An Z."/>
            <person name="de Beer Z.W."/>
            <person name="De Vos L."/>
            <person name="Chen L."/>
            <person name="Duong T.A."/>
            <person name="Gao Y."/>
            <person name="Hammerbacher A."/>
            <person name="Kikkert J.R."/>
            <person name="Li Y."/>
            <person name="Li H."/>
            <person name="Li K."/>
            <person name="Li Q."/>
            <person name="Liu X."/>
            <person name="Ma X."/>
            <person name="Naidoo K."/>
            <person name="Pethybridge S.J."/>
            <person name="Sun J."/>
            <person name="Steenkamp E.T."/>
            <person name="van der Nest M.A."/>
            <person name="van Wyk S."/>
            <person name="Wingfield M.J."/>
            <person name="Xiong C."/>
            <person name="Yue Q."/>
            <person name="Zhang X."/>
        </authorList>
    </citation>
    <scope>NUCLEOTIDE SEQUENCE [LARGE SCALE GENOMIC DNA]</scope>
    <source>
        <strain evidence="2 3">BP 5553</strain>
    </source>
</reference>
<dbReference type="Proteomes" id="UP000254866">
    <property type="component" value="Unassembled WGS sequence"/>
</dbReference>
<keyword evidence="3" id="KW-1185">Reference proteome</keyword>
<sequence length="275" mass="29820">MTIKSALAIFGILATTLASPLVTRETPVEMSLETREDKCYPNSMVDNKKMGNCPHKTNVDKDGHCPNINRIPGREGCSAYCELTLSKGYGQEIPFHQGYCQAKTTCSVANSESVATTQTWSVNANIGMGTGEEVSKALSAVFNIGASYSQSKTLTYTVTTTQSKELGKNQCGYWTFIPFVMESCGTLTSVTKKTMTAGYYNTNTVSYCDTKGSKADHKNWCNKSIYKDDKGRPDGQVVFIFVDCAHGGILKDNKIPGGETQPAAIWYPGVSTGPK</sequence>